<evidence type="ECO:0000256" key="4">
    <source>
        <dbReference type="SAM" id="MobiDB-lite"/>
    </source>
</evidence>
<comment type="subcellular location">
    <subcellularLocation>
        <location evidence="1">Nucleus</location>
    </subcellularLocation>
</comment>
<dbReference type="FunFam" id="3.30.1370.10:FF:000007">
    <property type="entry name" value="far upstream element-binding protein 1 isoform X1"/>
    <property type="match status" value="1"/>
</dbReference>
<dbReference type="PANTHER" id="PTHR10288">
    <property type="entry name" value="KH DOMAIN CONTAINING RNA BINDING PROTEIN"/>
    <property type="match status" value="1"/>
</dbReference>
<dbReference type="InterPro" id="IPR047370">
    <property type="entry name" value="KH-I_FUBP2_rpt3"/>
</dbReference>
<dbReference type="GO" id="GO:0003723">
    <property type="term" value="F:RNA binding"/>
    <property type="evidence" value="ECO:0007669"/>
    <property type="project" value="UniProtKB-UniRule"/>
</dbReference>
<dbReference type="Gene3D" id="3.30.1370.10">
    <property type="entry name" value="K Homology domain, type 1"/>
    <property type="match status" value="4"/>
</dbReference>
<reference evidence="6" key="1">
    <citation type="submission" date="2025-08" db="UniProtKB">
        <authorList>
            <consortium name="RefSeq"/>
        </authorList>
    </citation>
    <scope>IDENTIFICATION</scope>
</reference>
<dbReference type="Pfam" id="PF09005">
    <property type="entry name" value="FUBP_C"/>
    <property type="match status" value="2"/>
</dbReference>
<dbReference type="CDD" id="cd22485">
    <property type="entry name" value="KH-I_FUBP2_rpt3"/>
    <property type="match status" value="1"/>
</dbReference>
<keyword evidence="3" id="KW-0539">Nucleus</keyword>
<proteinExistence type="predicted"/>
<dbReference type="GO" id="GO:0006355">
    <property type="term" value="P:regulation of DNA-templated transcription"/>
    <property type="evidence" value="ECO:0007669"/>
    <property type="project" value="InterPro"/>
</dbReference>
<dbReference type="Proteomes" id="UP000515150">
    <property type="component" value="Chromosome 1"/>
</dbReference>
<dbReference type="Pfam" id="PF00013">
    <property type="entry name" value="KH_1"/>
    <property type="match status" value="4"/>
</dbReference>
<dbReference type="PROSITE" id="PS50084">
    <property type="entry name" value="KH_TYPE_1"/>
    <property type="match status" value="4"/>
</dbReference>
<dbReference type="CDD" id="cd22488">
    <property type="entry name" value="KH-I_FUBP2_rpt4"/>
    <property type="match status" value="1"/>
</dbReference>
<evidence type="ECO:0000256" key="3">
    <source>
        <dbReference type="ARBA" id="ARBA00023242"/>
    </source>
</evidence>
<dbReference type="CDD" id="cd22396">
    <property type="entry name" value="KH-I_FUBP_rpt1"/>
    <property type="match status" value="1"/>
</dbReference>
<name>A0A6P7MPD9_BETSP</name>
<dbReference type="CTD" id="8570"/>
<feature type="region of interest" description="Disordered" evidence="4">
    <location>
        <begin position="344"/>
        <end position="379"/>
    </location>
</feature>
<dbReference type="GeneID" id="114856944"/>
<dbReference type="InterPro" id="IPR004088">
    <property type="entry name" value="KH_dom_type_1"/>
</dbReference>
<organism evidence="5 6">
    <name type="scientific">Betta splendens</name>
    <name type="common">Siamese fighting fish</name>
    <dbReference type="NCBI Taxonomy" id="158456"/>
    <lineage>
        <taxon>Eukaryota</taxon>
        <taxon>Metazoa</taxon>
        <taxon>Chordata</taxon>
        <taxon>Craniata</taxon>
        <taxon>Vertebrata</taxon>
        <taxon>Euteleostomi</taxon>
        <taxon>Actinopterygii</taxon>
        <taxon>Neopterygii</taxon>
        <taxon>Teleostei</taxon>
        <taxon>Neoteleostei</taxon>
        <taxon>Acanthomorphata</taxon>
        <taxon>Anabantaria</taxon>
        <taxon>Anabantiformes</taxon>
        <taxon>Anabantoidei</taxon>
        <taxon>Osphronemidae</taxon>
        <taxon>Betta</taxon>
    </lineage>
</organism>
<dbReference type="CDD" id="cd22482">
    <property type="entry name" value="KH-I_FUBP2_rpt2"/>
    <property type="match status" value="1"/>
</dbReference>
<dbReference type="InterPro" id="IPR004087">
    <property type="entry name" value="KH_dom"/>
</dbReference>
<feature type="compositionally biased region" description="Gly residues" evidence="4">
    <location>
        <begin position="348"/>
        <end position="377"/>
    </location>
</feature>
<dbReference type="KEGG" id="bspl:114856944"/>
<dbReference type="RefSeq" id="XP_040926699.1">
    <property type="nucleotide sequence ID" value="XM_041070765.2"/>
</dbReference>
<feature type="region of interest" description="Disordered" evidence="4">
    <location>
        <begin position="537"/>
        <end position="566"/>
    </location>
</feature>
<keyword evidence="5" id="KW-1185">Reference proteome</keyword>
<protein>
    <submittedName>
        <fullName evidence="6">Far upstream element-binding protein 2</fullName>
    </submittedName>
</protein>
<evidence type="ECO:0000313" key="5">
    <source>
        <dbReference type="Proteomes" id="UP000515150"/>
    </source>
</evidence>
<dbReference type="SUPFAM" id="SSF54791">
    <property type="entry name" value="Eukaryotic type KH-domain (KH-domain type I)"/>
    <property type="match status" value="4"/>
</dbReference>
<dbReference type="InterPro" id="IPR047369">
    <property type="entry name" value="KH-I_FUBP2_rpt2"/>
</dbReference>
<dbReference type="OrthoDB" id="5204190at2759"/>
<dbReference type="GO" id="GO:0005634">
    <property type="term" value="C:nucleus"/>
    <property type="evidence" value="ECO:0007669"/>
    <property type="project" value="UniProtKB-SubCell"/>
</dbReference>
<gene>
    <name evidence="6" type="primary">khsrp</name>
</gene>
<evidence type="ECO:0000256" key="1">
    <source>
        <dbReference type="ARBA" id="ARBA00004123"/>
    </source>
</evidence>
<keyword evidence="2" id="KW-0677">Repeat</keyword>
<dbReference type="AlphaFoldDB" id="A0A6P7MPD9"/>
<dbReference type="InterPro" id="IPR015096">
    <property type="entry name" value="FUBP_C"/>
</dbReference>
<feature type="region of interest" description="Disordered" evidence="4">
    <location>
        <begin position="474"/>
        <end position="517"/>
    </location>
</feature>
<sequence length="646" mass="66676">MSDYGGLSTNGVGAGMKKDAFADAVQRAREIAAKIGGDGVPPVGNNGGAEGYPFAAQKRSLEDADEPDAKKIASQSEMDSALSIGAQLAALSQQSVRPSTVMEEYRVPDAMVGLIIGRGGEQINKIQQDSGCKVQIAHDSAGLPERSVSLTGPPDAIMRAKALIDDVVSRGHESSNGQAGSVQEMIIPAGKAGLIIGKGGETIKQLQERAGVKMILIQDGSQPPNIDKPLRIIGDPYKVQQAKDMVNEILRERDHAGFGDRNEYGSRMGGGGIEIAVPRHSVGVVIGRSGEMIKKIQSDAGVKIQFKPDDGSGPEKIAHIMGPPEQCQHAASIITDLLQSIRAREEGGQGGPPGPGAGMPPGGRGRGRGQGNWGPPGGEMTFSIPAHKCGLVIGRGGENVKSINQQTGAFVEISRQPPPDGDLDFKLFIIRGSPQQIDHAKQLIEEKIEGPLCPVGGGPGPGGPMGPYNPNPYNAGPPGGAPHGAAPGGPQYCPQGWGNTYQQWQAPGPHDPSKTATDPNSAWAAYYAQYYGQQTGGAMAGQAPGAPSAAPGDQSPVVQTPGGQPDYTKAWEEYYKKMGMTQPSGGAAAAPGTAATAAAAGGAAAGGQQDYSAAWAEYYRQQAAYYGQAGQAPGQAAGPQQGQQTQ</sequence>
<feature type="compositionally biased region" description="Low complexity" evidence="4">
    <location>
        <begin position="540"/>
        <end position="552"/>
    </location>
</feature>
<dbReference type="SMART" id="SM00322">
    <property type="entry name" value="KH"/>
    <property type="match status" value="4"/>
</dbReference>
<evidence type="ECO:0000256" key="2">
    <source>
        <dbReference type="ARBA" id="ARBA00022737"/>
    </source>
</evidence>
<dbReference type="InterPro" id="IPR036612">
    <property type="entry name" value="KH_dom_type_1_sf"/>
</dbReference>
<dbReference type="InterPro" id="IPR047371">
    <property type="entry name" value="KH-I_FUBP2_rpt4"/>
</dbReference>
<evidence type="ECO:0000313" key="6">
    <source>
        <dbReference type="RefSeq" id="XP_040926699.1"/>
    </source>
</evidence>
<accession>A0A6P7MPD9</accession>